<evidence type="ECO:0000256" key="18">
    <source>
        <dbReference type="ARBA" id="ARBA00047713"/>
    </source>
</evidence>
<evidence type="ECO:0000256" key="1">
    <source>
        <dbReference type="ARBA" id="ARBA00001936"/>
    </source>
</evidence>
<gene>
    <name evidence="25" type="ORF">ANANG_G00289210</name>
</gene>
<dbReference type="Proteomes" id="UP001044222">
    <property type="component" value="Chromosome 17"/>
</dbReference>
<dbReference type="PIRSF" id="PIRSF038073">
    <property type="entry name" value="B-acetylgalactosaminyltfrase"/>
    <property type="match status" value="1"/>
</dbReference>
<evidence type="ECO:0000259" key="24">
    <source>
        <dbReference type="Pfam" id="PF02434"/>
    </source>
</evidence>
<accession>A0A9D3LKS2</accession>
<dbReference type="GO" id="GO:0007389">
    <property type="term" value="P:pattern specification process"/>
    <property type="evidence" value="ECO:0007669"/>
    <property type="project" value="InterPro"/>
</dbReference>
<comment type="caution">
    <text evidence="25">The sequence shown here is derived from an EMBL/GenBank/DDBJ whole genome shotgun (WGS) entry which is preliminary data.</text>
</comment>
<keyword evidence="15" id="KW-0325">Glycoprotein</keyword>
<comment type="catalytic activity">
    <reaction evidence="18">
        <text>3-O-(alpha-L-fucosyl)-L-seryl-[EGF-like domain protein] + UDP-N-acetyl-alpha-D-glucosamine = 3-O-(N-acetyl-beta-D-glucosaminyl-(1-&gt;3)-alpha-L-fucosyl)-L-seryl-[EGF-like domain protein] + UDP + H(+)</text>
        <dbReference type="Rhea" id="RHEA:70511"/>
        <dbReference type="Rhea" id="RHEA-COMP:17919"/>
        <dbReference type="Rhea" id="RHEA-COMP:17920"/>
        <dbReference type="ChEBI" id="CHEBI:15378"/>
        <dbReference type="ChEBI" id="CHEBI:57705"/>
        <dbReference type="ChEBI" id="CHEBI:58223"/>
        <dbReference type="ChEBI" id="CHEBI:189632"/>
        <dbReference type="ChEBI" id="CHEBI:189633"/>
        <dbReference type="EC" id="2.4.1.222"/>
    </reaction>
</comment>
<dbReference type="PANTHER" id="PTHR10811">
    <property type="entry name" value="FRINGE-RELATED"/>
    <property type="match status" value="1"/>
</dbReference>
<protein>
    <recommendedName>
        <fullName evidence="17">O-fucosylpeptide 3-beta-N-acetylglucosaminyltransferase</fullName>
        <ecNumber evidence="4">2.4.1.222</ecNumber>
    </recommendedName>
    <alternativeName>
        <fullName evidence="17">O-fucosylpeptide 3-beta-N-acetylglucosaminyltransferase</fullName>
    </alternativeName>
</protein>
<dbReference type="EMBL" id="JAFIRN010000017">
    <property type="protein sequence ID" value="KAG5832261.1"/>
    <property type="molecule type" value="Genomic_DNA"/>
</dbReference>
<feature type="domain" description="Fringe-like glycosyltransferase" evidence="24">
    <location>
        <begin position="113"/>
        <end position="363"/>
    </location>
</feature>
<feature type="binding site" evidence="21">
    <location>
        <position position="133"/>
    </location>
    <ligand>
        <name>substrate</name>
    </ligand>
</feature>
<evidence type="ECO:0000256" key="5">
    <source>
        <dbReference type="ARBA" id="ARBA00022473"/>
    </source>
</evidence>
<evidence type="ECO:0000256" key="12">
    <source>
        <dbReference type="ARBA" id="ARBA00023034"/>
    </source>
</evidence>
<dbReference type="Pfam" id="PF02434">
    <property type="entry name" value="Fringe"/>
    <property type="match status" value="1"/>
</dbReference>
<evidence type="ECO:0000256" key="11">
    <source>
        <dbReference type="ARBA" id="ARBA00022989"/>
    </source>
</evidence>
<evidence type="ECO:0000256" key="3">
    <source>
        <dbReference type="ARBA" id="ARBA00008661"/>
    </source>
</evidence>
<evidence type="ECO:0000256" key="20">
    <source>
        <dbReference type="PIRSR" id="PIRSR038073-1"/>
    </source>
</evidence>
<evidence type="ECO:0000256" key="22">
    <source>
        <dbReference type="PIRSR" id="PIRSR038073-3"/>
    </source>
</evidence>
<evidence type="ECO:0000256" key="23">
    <source>
        <dbReference type="SAM" id="MobiDB-lite"/>
    </source>
</evidence>
<organism evidence="25 26">
    <name type="scientific">Anguilla anguilla</name>
    <name type="common">European freshwater eel</name>
    <name type="synonym">Muraena anguilla</name>
    <dbReference type="NCBI Taxonomy" id="7936"/>
    <lineage>
        <taxon>Eukaryota</taxon>
        <taxon>Metazoa</taxon>
        <taxon>Chordata</taxon>
        <taxon>Craniata</taxon>
        <taxon>Vertebrata</taxon>
        <taxon>Euteleostomi</taxon>
        <taxon>Actinopterygii</taxon>
        <taxon>Neopterygii</taxon>
        <taxon>Teleostei</taxon>
        <taxon>Anguilliformes</taxon>
        <taxon>Anguillidae</taxon>
        <taxon>Anguilla</taxon>
    </lineage>
</organism>
<keyword evidence="9 22" id="KW-0479">Metal-binding</keyword>
<dbReference type="Gene3D" id="3.90.550.50">
    <property type="match status" value="1"/>
</dbReference>
<feature type="region of interest" description="Disordered" evidence="23">
    <location>
        <begin position="93"/>
        <end position="116"/>
    </location>
</feature>
<keyword evidence="8" id="KW-0812">Transmembrane</keyword>
<feature type="compositionally biased region" description="Low complexity" evidence="23">
    <location>
        <begin position="60"/>
        <end position="75"/>
    </location>
</feature>
<evidence type="ECO:0000256" key="17">
    <source>
        <dbReference type="ARBA" id="ARBA00029637"/>
    </source>
</evidence>
<feature type="binding site" evidence="22">
    <location>
        <position position="319"/>
    </location>
    <ligand>
        <name>Mn(2+)</name>
        <dbReference type="ChEBI" id="CHEBI:29035"/>
    </ligand>
</feature>
<feature type="active site" evidence="20">
    <location>
        <position position="295"/>
    </location>
</feature>
<evidence type="ECO:0000313" key="25">
    <source>
        <dbReference type="EMBL" id="KAG5832261.1"/>
    </source>
</evidence>
<keyword evidence="13" id="KW-0472">Membrane</keyword>
<evidence type="ECO:0000256" key="16">
    <source>
        <dbReference type="ARBA" id="ARBA00023211"/>
    </source>
</evidence>
<reference evidence="25" key="1">
    <citation type="submission" date="2021-01" db="EMBL/GenBank/DDBJ databases">
        <title>A chromosome-scale assembly of European eel, Anguilla anguilla.</title>
        <authorList>
            <person name="Henkel C."/>
            <person name="Jong-Raadsen S.A."/>
            <person name="Dufour S."/>
            <person name="Weltzien F.-A."/>
            <person name="Palstra A.P."/>
            <person name="Pelster B."/>
            <person name="Spaink H.P."/>
            <person name="Van Den Thillart G.E."/>
            <person name="Jansen H."/>
            <person name="Zahm M."/>
            <person name="Klopp C."/>
            <person name="Cedric C."/>
            <person name="Louis A."/>
            <person name="Berthelot C."/>
            <person name="Parey E."/>
            <person name="Roest Crollius H."/>
            <person name="Montfort J."/>
            <person name="Robinson-Rechavi M."/>
            <person name="Bucao C."/>
            <person name="Bouchez O."/>
            <person name="Gislard M."/>
            <person name="Lluch J."/>
            <person name="Milhes M."/>
            <person name="Lampietro C."/>
            <person name="Lopez Roques C."/>
            <person name="Donnadieu C."/>
            <person name="Braasch I."/>
            <person name="Desvignes T."/>
            <person name="Postlethwait J."/>
            <person name="Bobe J."/>
            <person name="Guiguen Y."/>
            <person name="Dirks R."/>
        </authorList>
    </citation>
    <scope>NUCLEOTIDE SEQUENCE</scope>
    <source>
        <strain evidence="25">Tag_6206</strain>
        <tissue evidence="25">Liver</tissue>
    </source>
</reference>
<evidence type="ECO:0000256" key="4">
    <source>
        <dbReference type="ARBA" id="ARBA00012197"/>
    </source>
</evidence>
<name>A0A9D3LKS2_ANGAN</name>
<evidence type="ECO:0000256" key="21">
    <source>
        <dbReference type="PIRSR" id="PIRSR038073-2"/>
    </source>
</evidence>
<dbReference type="InterPro" id="IPR017374">
    <property type="entry name" value="Fringe"/>
</dbReference>
<keyword evidence="16 22" id="KW-0464">Manganese</keyword>
<dbReference type="EC" id="2.4.1.222" evidence="4"/>
<feature type="region of interest" description="Disordered" evidence="23">
    <location>
        <begin position="51"/>
        <end position="78"/>
    </location>
</feature>
<evidence type="ECO:0000256" key="9">
    <source>
        <dbReference type="ARBA" id="ARBA00022723"/>
    </source>
</evidence>
<evidence type="ECO:0000256" key="10">
    <source>
        <dbReference type="ARBA" id="ARBA00022968"/>
    </source>
</evidence>
<keyword evidence="5" id="KW-0217">Developmental protein</keyword>
<feature type="compositionally biased region" description="Pro residues" evidence="23">
    <location>
        <begin position="388"/>
        <end position="399"/>
    </location>
</feature>
<keyword evidence="10" id="KW-0735">Signal-anchor</keyword>
<feature type="binding site" evidence="22">
    <location>
        <position position="207"/>
    </location>
    <ligand>
        <name>Mn(2+)</name>
        <dbReference type="ChEBI" id="CHEBI:29035"/>
    </ligand>
</feature>
<evidence type="ECO:0000256" key="15">
    <source>
        <dbReference type="ARBA" id="ARBA00023180"/>
    </source>
</evidence>
<feature type="region of interest" description="Disordered" evidence="23">
    <location>
        <begin position="388"/>
        <end position="417"/>
    </location>
</feature>
<dbReference type="GO" id="GO:0046872">
    <property type="term" value="F:metal ion binding"/>
    <property type="evidence" value="ECO:0007669"/>
    <property type="project" value="UniProtKB-KW"/>
</dbReference>
<evidence type="ECO:0000256" key="13">
    <source>
        <dbReference type="ARBA" id="ARBA00023136"/>
    </source>
</evidence>
<evidence type="ECO:0000256" key="2">
    <source>
        <dbReference type="ARBA" id="ARBA00004323"/>
    </source>
</evidence>
<keyword evidence="26" id="KW-1185">Reference proteome</keyword>
<evidence type="ECO:0000256" key="19">
    <source>
        <dbReference type="ARBA" id="ARBA00049245"/>
    </source>
</evidence>
<comment type="catalytic activity">
    <reaction evidence="19">
        <text>3-O-(alpha-L-fucosyl)-L-threonyl-[EGF-like domain protein] + UDP-N-acetyl-alpha-D-glucosamine = 3-O-(N-acetyl-beta-D-glucosaminyl-(1-&gt;3)-alpha-L-fucosyl)-L-threonyl-[EGF-like domain protein] + UDP + H(+)</text>
        <dbReference type="Rhea" id="RHEA:70531"/>
        <dbReference type="Rhea" id="RHEA-COMP:17922"/>
        <dbReference type="Rhea" id="RHEA-COMP:17923"/>
        <dbReference type="ChEBI" id="CHEBI:15378"/>
        <dbReference type="ChEBI" id="CHEBI:57705"/>
        <dbReference type="ChEBI" id="CHEBI:58223"/>
        <dbReference type="ChEBI" id="CHEBI:189631"/>
        <dbReference type="ChEBI" id="CHEBI:189634"/>
        <dbReference type="EC" id="2.4.1.222"/>
    </reaction>
</comment>
<keyword evidence="6" id="KW-0328">Glycosyltransferase</keyword>
<evidence type="ECO:0000256" key="6">
    <source>
        <dbReference type="ARBA" id="ARBA00022676"/>
    </source>
</evidence>
<dbReference type="GO" id="GO:0033829">
    <property type="term" value="F:O-fucosylpeptide 3-beta-N-acetylglucosaminyltransferase activity"/>
    <property type="evidence" value="ECO:0007669"/>
    <property type="project" value="UniProtKB-EC"/>
</dbReference>
<keyword evidence="11" id="KW-1133">Transmembrane helix</keyword>
<feature type="binding site" evidence="21">
    <location>
        <position position="206"/>
    </location>
    <ligand>
        <name>substrate</name>
    </ligand>
</feature>
<dbReference type="AlphaFoldDB" id="A0A9D3LKS2"/>
<dbReference type="InterPro" id="IPR003378">
    <property type="entry name" value="Fringe-like_glycosylTrfase"/>
</dbReference>
<comment type="similarity">
    <text evidence="3">Belongs to the glycosyltransferase 31 family.</text>
</comment>
<keyword evidence="14" id="KW-1015">Disulfide bond</keyword>
<dbReference type="FunFam" id="3.90.550.50:FF:000003">
    <property type="entry name" value="Beta-1,3-N-acetylglucosaminyltransferase"/>
    <property type="match status" value="1"/>
</dbReference>
<comment type="cofactor">
    <cofactor evidence="1 22">
        <name>Mn(2+)</name>
        <dbReference type="ChEBI" id="CHEBI:29035"/>
    </cofactor>
</comment>
<evidence type="ECO:0000256" key="14">
    <source>
        <dbReference type="ARBA" id="ARBA00023157"/>
    </source>
</evidence>
<dbReference type="GO" id="GO:0000139">
    <property type="term" value="C:Golgi membrane"/>
    <property type="evidence" value="ECO:0007669"/>
    <property type="project" value="UniProtKB-SubCell"/>
</dbReference>
<proteinExistence type="inferred from homology"/>
<keyword evidence="12" id="KW-0333">Golgi apparatus</keyword>
<comment type="subcellular location">
    <subcellularLocation>
        <location evidence="2">Golgi apparatus membrane</location>
        <topology evidence="2">Single-pass type II membrane protein</topology>
    </subcellularLocation>
</comment>
<evidence type="ECO:0000256" key="8">
    <source>
        <dbReference type="ARBA" id="ARBA00022692"/>
    </source>
</evidence>
<keyword evidence="7" id="KW-0808">Transferase</keyword>
<evidence type="ECO:0000313" key="26">
    <source>
        <dbReference type="Proteomes" id="UP001044222"/>
    </source>
</evidence>
<evidence type="ECO:0000256" key="7">
    <source>
        <dbReference type="ARBA" id="ARBA00022679"/>
    </source>
</evidence>
<sequence length="417" mass="46487">MLKSCGRKLVISVAGATFTCLVVLLVATQHQVIQVAEVQIESDVGMRSLQSLDSTGTNADDQSSSESQSQDNSKSTNRKGFSAYFSKLTRDRRDLEKPASQAGSASEAPPSEDINPNDIFIAVKTTKKFHQSRLDLLLDTWISRNMQQTYVFTDGDDEELKKKLGSHAVNTNCSAAHSRQALSCKMAVEYDKFIESGKKWFCHVDDDNYVNVRTLVKLLSRYPHTQDVYIGKPSLDRPIEATERLGDNKMRPVNFWFATGGAGFCVSRGLALKMSPWASGGHFMNTAEKIRLPDDCTVGYIIESVLGVRLIRSGLFHSHLENLQQVSKSELHKQVTLSYGMFENKRNIINLKGAFSVEEDPSRFKSVHCLLYPDTPWCPLQTLPFSPPLELPAPHPSPSGPERRESGRRVRQKGAGF</sequence>